<dbReference type="GO" id="GO:0008010">
    <property type="term" value="F:structural constituent of chitin-based larval cuticle"/>
    <property type="evidence" value="ECO:0007669"/>
    <property type="project" value="TreeGrafter"/>
</dbReference>
<dbReference type="InterPro" id="IPR000618">
    <property type="entry name" value="Insect_cuticle"/>
</dbReference>
<keyword evidence="1 2" id="KW-0193">Cuticle</keyword>
<organism evidence="5">
    <name type="scientific">Culex pipiens</name>
    <name type="common">House mosquito</name>
    <dbReference type="NCBI Taxonomy" id="7175"/>
    <lineage>
        <taxon>Eukaryota</taxon>
        <taxon>Metazoa</taxon>
        <taxon>Ecdysozoa</taxon>
        <taxon>Arthropoda</taxon>
        <taxon>Hexapoda</taxon>
        <taxon>Insecta</taxon>
        <taxon>Pterygota</taxon>
        <taxon>Neoptera</taxon>
        <taxon>Endopterygota</taxon>
        <taxon>Diptera</taxon>
        <taxon>Nematocera</taxon>
        <taxon>Culicoidea</taxon>
        <taxon>Culicidae</taxon>
        <taxon>Culicinae</taxon>
        <taxon>Culicini</taxon>
        <taxon>Culex</taxon>
        <taxon>Culex</taxon>
    </lineage>
</organism>
<dbReference type="PANTHER" id="PTHR10380:SF173">
    <property type="entry name" value="CUTICULAR PROTEIN 47EF, ISOFORM C-RELATED"/>
    <property type="match status" value="1"/>
</dbReference>
<evidence type="ECO:0000256" key="2">
    <source>
        <dbReference type="PROSITE-ProRule" id="PRU00497"/>
    </source>
</evidence>
<dbReference type="PROSITE" id="PS51155">
    <property type="entry name" value="CHIT_BIND_RR_2"/>
    <property type="match status" value="1"/>
</dbReference>
<sequence>MNVEILILSALLVGVCGASIIQQEQEQNPDGSYRYSYETSNGIKVKEERVVENAGTDQEKMVVKGEYSYVGPDGEVYRVEYTADENGFQPSGSHIPTAPPIPLLKKRSPEYPASHTQGASLLRIS</sequence>
<dbReference type="Pfam" id="PF00379">
    <property type="entry name" value="Chitin_bind_4"/>
    <property type="match status" value="1"/>
</dbReference>
<evidence type="ECO:0000256" key="4">
    <source>
        <dbReference type="SAM" id="SignalP"/>
    </source>
</evidence>
<proteinExistence type="predicted"/>
<evidence type="ECO:0000313" key="5">
    <source>
        <dbReference type="EMBL" id="CAG6588689.1"/>
    </source>
</evidence>
<reference evidence="5" key="1">
    <citation type="submission" date="2021-05" db="EMBL/GenBank/DDBJ databases">
        <authorList>
            <person name="Alioto T."/>
            <person name="Alioto T."/>
            <person name="Gomez Garrido J."/>
        </authorList>
    </citation>
    <scope>NUCLEOTIDE SEQUENCE</scope>
</reference>
<dbReference type="PRINTS" id="PR00947">
    <property type="entry name" value="CUTICLE"/>
</dbReference>
<feature type="signal peptide" evidence="4">
    <location>
        <begin position="1"/>
        <end position="18"/>
    </location>
</feature>
<evidence type="ECO:0000256" key="3">
    <source>
        <dbReference type="SAM" id="MobiDB-lite"/>
    </source>
</evidence>
<feature type="chain" id="PRO_5034445841" evidence="4">
    <location>
        <begin position="19"/>
        <end position="125"/>
    </location>
</feature>
<dbReference type="PANTHER" id="PTHR10380">
    <property type="entry name" value="CUTICLE PROTEIN"/>
    <property type="match status" value="1"/>
</dbReference>
<name>A0A8D8KAH9_CULPI</name>
<dbReference type="InterPro" id="IPR050468">
    <property type="entry name" value="Cuticle_Struct_Prot"/>
</dbReference>
<accession>A0A8D8KAH9</accession>
<keyword evidence="4" id="KW-0732">Signal</keyword>
<feature type="region of interest" description="Disordered" evidence="3">
    <location>
        <begin position="87"/>
        <end position="125"/>
    </location>
</feature>
<protein>
    <submittedName>
        <fullName evidence="5">Endocuticle structural glycoprotein SgAbd-1</fullName>
    </submittedName>
</protein>
<dbReference type="InterPro" id="IPR031311">
    <property type="entry name" value="CHIT_BIND_RR_consensus"/>
</dbReference>
<evidence type="ECO:0000256" key="1">
    <source>
        <dbReference type="ARBA" id="ARBA00022460"/>
    </source>
</evidence>
<dbReference type="PROSITE" id="PS00233">
    <property type="entry name" value="CHIT_BIND_RR_1"/>
    <property type="match status" value="1"/>
</dbReference>
<dbReference type="EMBL" id="HBUE01322010">
    <property type="protein sequence ID" value="CAG6588689.1"/>
    <property type="molecule type" value="Transcribed_RNA"/>
</dbReference>
<dbReference type="AlphaFoldDB" id="A0A8D8KAH9"/>
<dbReference type="GO" id="GO:0062129">
    <property type="term" value="C:chitin-based extracellular matrix"/>
    <property type="evidence" value="ECO:0007669"/>
    <property type="project" value="TreeGrafter"/>
</dbReference>